<keyword evidence="3" id="KW-1185">Reference proteome</keyword>
<dbReference type="AlphaFoldDB" id="A0AA88GMJ3"/>
<feature type="signal peptide" evidence="1">
    <location>
        <begin position="1"/>
        <end position="24"/>
    </location>
</feature>
<dbReference type="EMBL" id="PYSW02000030">
    <property type="protein sequence ID" value="KAG2379146.1"/>
    <property type="molecule type" value="Genomic_DNA"/>
</dbReference>
<dbReference type="InterPro" id="IPR015943">
    <property type="entry name" value="WD40/YVTN_repeat-like_dom_sf"/>
</dbReference>
<keyword evidence="1" id="KW-0732">Signal</keyword>
<dbReference type="RefSeq" id="XP_044546408.1">
    <property type="nucleotide sequence ID" value="XM_044697787.1"/>
</dbReference>
<dbReference type="Gene3D" id="2.130.10.10">
    <property type="entry name" value="YVTN repeat-like/Quinoprotein amine dehydrogenase"/>
    <property type="match status" value="1"/>
</dbReference>
<name>A0AA88GMJ3_NAELO</name>
<dbReference type="SUPFAM" id="SSF50998">
    <property type="entry name" value="Quinoprotein alcohol dehydrogenase-like"/>
    <property type="match status" value="1"/>
</dbReference>
<dbReference type="Proteomes" id="UP000816034">
    <property type="component" value="Unassembled WGS sequence"/>
</dbReference>
<evidence type="ECO:0000313" key="3">
    <source>
        <dbReference type="Proteomes" id="UP000816034"/>
    </source>
</evidence>
<evidence type="ECO:0000256" key="1">
    <source>
        <dbReference type="SAM" id="SignalP"/>
    </source>
</evidence>
<gene>
    <name evidence="2" type="ORF">C9374_007784</name>
</gene>
<dbReference type="InterPro" id="IPR011047">
    <property type="entry name" value="Quinoprotein_ADH-like_sf"/>
</dbReference>
<comment type="caution">
    <text evidence="2">The sequence shown here is derived from an EMBL/GenBank/DDBJ whole genome shotgun (WGS) entry which is preliminary data.</text>
</comment>
<feature type="chain" id="PRO_5041696996" evidence="1">
    <location>
        <begin position="25"/>
        <end position="405"/>
    </location>
</feature>
<protein>
    <submittedName>
        <fullName evidence="2">Uncharacterized protein</fullName>
    </submittedName>
</protein>
<evidence type="ECO:0000313" key="2">
    <source>
        <dbReference type="EMBL" id="KAG2379146.1"/>
    </source>
</evidence>
<dbReference type="GeneID" id="68100238"/>
<reference evidence="2 3" key="1">
    <citation type="journal article" date="2018" name="BMC Genomics">
        <title>The genome of Naegleria lovaniensis, the basis for a comparative approach to unravel pathogenicity factors of the human pathogenic amoeba N. fowleri.</title>
        <authorList>
            <person name="Liechti N."/>
            <person name="Schurch N."/>
            <person name="Bruggmann R."/>
            <person name="Wittwer M."/>
        </authorList>
    </citation>
    <scope>NUCLEOTIDE SEQUENCE [LARGE SCALE GENOMIC DNA]</scope>
    <source>
        <strain evidence="2 3">ATCC 30569</strain>
    </source>
</reference>
<accession>A0AA88GMJ3</accession>
<organism evidence="2 3">
    <name type="scientific">Naegleria lovaniensis</name>
    <name type="common">Amoeba</name>
    <dbReference type="NCBI Taxonomy" id="51637"/>
    <lineage>
        <taxon>Eukaryota</taxon>
        <taxon>Discoba</taxon>
        <taxon>Heterolobosea</taxon>
        <taxon>Tetramitia</taxon>
        <taxon>Eutetramitia</taxon>
        <taxon>Vahlkampfiidae</taxon>
        <taxon>Naegleria</taxon>
    </lineage>
</organism>
<proteinExistence type="predicted"/>
<sequence>MYMTKTTVALVVVIFVAWSTTVQTLSISLNPSVGKKGQSMPNVKSDSAWTQTLHDEFLSNRAPFNTAHPDWFFQFQPSSLIQSHASTISSYHLSSHFYRMAGLALDEVNNQVVISSSNYIQAMDIPTMKIKWSATLREASSYPSPVSGNLLTVQDGFGQTLLYVGTGLSIYKIASSDGSLLSIVHLNSPPDHSGEAGIGGMSLVKDDILAIVMNGGSSYSSYMYFVDVSNGYYQFSPVSSPSQNFNLYDCSAPTPMQVMEFSILQLYGHASFVCKNSFLPTYDSLMLIGMKSVLSYKDNSEMGPILTLPQPDFSELLTHRLVVDHVWIGAVNDQRSQVAVLNLESKVMNILNVEKKGSVDEVLSLSNVPWLLTENQCKLFTASNSKLYACCFNNSLKCQSFSYNH</sequence>